<evidence type="ECO:0000256" key="6">
    <source>
        <dbReference type="SAM" id="MobiDB-lite"/>
    </source>
</evidence>
<dbReference type="InterPro" id="IPR036222">
    <property type="entry name" value="CAP_N_sf"/>
</dbReference>
<dbReference type="GO" id="GO:0003779">
    <property type="term" value="F:actin binding"/>
    <property type="evidence" value="ECO:0007669"/>
    <property type="project" value="InterPro"/>
</dbReference>
<evidence type="ECO:0000256" key="4">
    <source>
        <dbReference type="ARBA" id="ARBA00023136"/>
    </source>
</evidence>
<comment type="similarity">
    <text evidence="2 5">Belongs to the CAP family.</text>
</comment>
<evidence type="ECO:0000256" key="2">
    <source>
        <dbReference type="ARBA" id="ARBA00007659"/>
    </source>
</evidence>
<dbReference type="InterPro" id="IPR006599">
    <property type="entry name" value="CARP_motif"/>
</dbReference>
<protein>
    <recommendedName>
        <fullName evidence="5">Adenylyl cyclase-associated protein</fullName>
    </recommendedName>
</protein>
<dbReference type="KEGG" id="aqu:100631449"/>
<dbReference type="Pfam" id="PF01213">
    <property type="entry name" value="CAP_N-CM"/>
    <property type="match status" value="1"/>
</dbReference>
<dbReference type="eggNOG" id="KOG2675">
    <property type="taxonomic scope" value="Eukaryota"/>
</dbReference>
<sequence length="478" mass="51844">MAEQRLSAIADRLEKAVTRLESLGKGSSGGGSEVNSEIVDEFDSQVLNGKLSKYFELSKKFGGEISEQAEIVRKCFNREREILVLASKHKQPKPDVTAQIMKPLGVCVDETIAYCEKRRGSKVFNHLMTVKEGIGCVGWVTVAPKPAPYVKECGDQSLFYGNRVKKEYKGKDNQHCEWVDAYFGMFKDLQEYVKTYHTTGLTWNPEGTELTSAPAAGGPPPPPAVGGPPPPPPVAGVPPPPPPGAAASSASSSKKPDTTALFAQINQGSSVTSNLKKVTKDMQTHKNPELRASSVVKDTDIKKPKAGSAAKPTPAANVQRPPKCELVNNKWIVEYQEGNSNIEITPTNSKEAIYIYKCNKSTIKVHGKLNSIVIDSCKRVGLVFDSTISCVEAVNSQSVQIQVTGYCPTISIDKCDGCQVFLSKESLNCEIVSAKSSEMNISVPTGDEGDFSEFALPEQFKSLWNGKKFVTECTDING</sequence>
<dbReference type="STRING" id="400682.A0A1X7UBZ2"/>
<gene>
    <name evidence="8" type="primary">100631449</name>
</gene>
<evidence type="ECO:0000259" key="7">
    <source>
        <dbReference type="PROSITE" id="PS51329"/>
    </source>
</evidence>
<dbReference type="Gene3D" id="1.25.40.330">
    <property type="entry name" value="Adenylate cyclase-associated CAP, N-terminal domain"/>
    <property type="match status" value="1"/>
</dbReference>
<evidence type="ECO:0000256" key="1">
    <source>
        <dbReference type="ARBA" id="ARBA00004202"/>
    </source>
</evidence>
<keyword evidence="9" id="KW-1185">Reference proteome</keyword>
<organism evidence="8">
    <name type="scientific">Amphimedon queenslandica</name>
    <name type="common">Sponge</name>
    <dbReference type="NCBI Taxonomy" id="400682"/>
    <lineage>
        <taxon>Eukaryota</taxon>
        <taxon>Metazoa</taxon>
        <taxon>Porifera</taxon>
        <taxon>Demospongiae</taxon>
        <taxon>Heteroscleromorpha</taxon>
        <taxon>Haplosclerida</taxon>
        <taxon>Niphatidae</taxon>
        <taxon>Amphimedon</taxon>
    </lineage>
</organism>
<dbReference type="OrthoDB" id="1601at2759"/>
<comment type="subcellular location">
    <subcellularLocation>
        <location evidence="1">Cell membrane</location>
        <topology evidence="1">Peripheral membrane protein</topology>
    </subcellularLocation>
</comment>
<evidence type="ECO:0000256" key="3">
    <source>
        <dbReference type="ARBA" id="ARBA00022475"/>
    </source>
</evidence>
<dbReference type="PANTHER" id="PTHR10652:SF0">
    <property type="entry name" value="ADENYLYL CYCLASE-ASSOCIATED PROTEIN"/>
    <property type="match status" value="1"/>
</dbReference>
<name>A0A1X7UBZ2_AMPQE</name>
<keyword evidence="3" id="KW-1003">Cell membrane</keyword>
<dbReference type="GO" id="GO:0008179">
    <property type="term" value="F:adenylate cyclase binding"/>
    <property type="evidence" value="ECO:0007669"/>
    <property type="project" value="TreeGrafter"/>
</dbReference>
<dbReference type="InterPro" id="IPR028417">
    <property type="entry name" value="CAP_CS_C"/>
</dbReference>
<dbReference type="InterPro" id="IPR016098">
    <property type="entry name" value="CAP/MinC_C"/>
</dbReference>
<dbReference type="GO" id="GO:0005737">
    <property type="term" value="C:cytoplasm"/>
    <property type="evidence" value="ECO:0007669"/>
    <property type="project" value="TreeGrafter"/>
</dbReference>
<accession>A0A1X7UBZ2</accession>
<keyword evidence="4" id="KW-0472">Membrane</keyword>
<dbReference type="InParanoid" id="A0A1X7UBZ2"/>
<reference evidence="8" key="2">
    <citation type="submission" date="2017-05" db="UniProtKB">
        <authorList>
            <consortium name="EnsemblMetazoa"/>
        </authorList>
    </citation>
    <scope>IDENTIFICATION</scope>
</reference>
<dbReference type="PROSITE" id="PS51329">
    <property type="entry name" value="C_CAP_COFACTOR_C"/>
    <property type="match status" value="1"/>
</dbReference>
<dbReference type="PANTHER" id="PTHR10652">
    <property type="entry name" value="ADENYLYL CYCLASE-ASSOCIATED PROTEIN"/>
    <property type="match status" value="1"/>
</dbReference>
<dbReference type="InterPro" id="IPR013912">
    <property type="entry name" value="Adenylate_cyclase-assoc_CAP_C"/>
</dbReference>
<dbReference type="SUPFAM" id="SSF69340">
    <property type="entry name" value="C-terminal domain of adenylylcyclase associated protein"/>
    <property type="match status" value="1"/>
</dbReference>
<dbReference type="InterPro" id="IPR053950">
    <property type="entry name" value="CAP_N"/>
</dbReference>
<feature type="domain" description="C-CAP/cofactor C-like" evidence="7">
    <location>
        <begin position="321"/>
        <end position="456"/>
    </location>
</feature>
<evidence type="ECO:0000313" key="9">
    <source>
        <dbReference type="Proteomes" id="UP000007879"/>
    </source>
</evidence>
<feature type="region of interest" description="Disordered" evidence="6">
    <location>
        <begin position="203"/>
        <end position="257"/>
    </location>
</feature>
<dbReference type="GO" id="GO:0005886">
    <property type="term" value="C:plasma membrane"/>
    <property type="evidence" value="ECO:0007669"/>
    <property type="project" value="UniProtKB-SubCell"/>
</dbReference>
<dbReference type="EnsemblMetazoa" id="XM_019999653.1">
    <property type="protein sequence ID" value="XP_019855212.1"/>
    <property type="gene ID" value="LOC100631449"/>
</dbReference>
<feature type="compositionally biased region" description="Pro residues" evidence="6">
    <location>
        <begin position="217"/>
        <end position="244"/>
    </location>
</feature>
<dbReference type="InterPro" id="IPR036223">
    <property type="entry name" value="CAP_C_sf"/>
</dbReference>
<dbReference type="FunFam" id="1.25.40.330:FF:000001">
    <property type="entry name" value="Adenylyl cyclase-associated protein"/>
    <property type="match status" value="1"/>
</dbReference>
<dbReference type="InterPro" id="IPR013992">
    <property type="entry name" value="Adenylate_cyclase-assoc_CAP_N"/>
</dbReference>
<evidence type="ECO:0000256" key="5">
    <source>
        <dbReference type="RuleBase" id="RU000647"/>
    </source>
</evidence>
<dbReference type="Proteomes" id="UP000007879">
    <property type="component" value="Unassembled WGS sequence"/>
</dbReference>
<dbReference type="Pfam" id="PF21938">
    <property type="entry name" value="CAP_N"/>
    <property type="match status" value="1"/>
</dbReference>
<dbReference type="FunFam" id="2.160.20.70:FF:000001">
    <property type="entry name" value="Adenylyl cyclase-associated protein"/>
    <property type="match status" value="1"/>
</dbReference>
<dbReference type="GO" id="GO:0000902">
    <property type="term" value="P:cell morphogenesis"/>
    <property type="evidence" value="ECO:0007669"/>
    <property type="project" value="TreeGrafter"/>
</dbReference>
<dbReference type="GO" id="GO:0007015">
    <property type="term" value="P:actin filament organization"/>
    <property type="evidence" value="ECO:0007669"/>
    <property type="project" value="TreeGrafter"/>
</dbReference>
<dbReference type="GO" id="GO:0019933">
    <property type="term" value="P:cAMP-mediated signaling"/>
    <property type="evidence" value="ECO:0007669"/>
    <property type="project" value="TreeGrafter"/>
</dbReference>
<dbReference type="SUPFAM" id="SSF101278">
    <property type="entry name" value="N-terminal domain of adenylylcyclase associated protein, CAP"/>
    <property type="match status" value="1"/>
</dbReference>
<dbReference type="FunCoup" id="A0A1X7UBZ2">
    <property type="interactions" value="765"/>
</dbReference>
<dbReference type="EnsemblMetazoa" id="Aqu2.1.24982_001">
    <property type="protein sequence ID" value="Aqu2.1.24982_001"/>
    <property type="gene ID" value="Aqu2.1.24982"/>
</dbReference>
<reference evidence="9" key="1">
    <citation type="journal article" date="2010" name="Nature">
        <title>The Amphimedon queenslandica genome and the evolution of animal complexity.</title>
        <authorList>
            <person name="Srivastava M."/>
            <person name="Simakov O."/>
            <person name="Chapman J."/>
            <person name="Fahey B."/>
            <person name="Gauthier M.E."/>
            <person name="Mitros T."/>
            <person name="Richards G.S."/>
            <person name="Conaco C."/>
            <person name="Dacre M."/>
            <person name="Hellsten U."/>
            <person name="Larroux C."/>
            <person name="Putnam N.H."/>
            <person name="Stanke M."/>
            <person name="Adamska M."/>
            <person name="Darling A."/>
            <person name="Degnan S.M."/>
            <person name="Oakley T.H."/>
            <person name="Plachetzki D.C."/>
            <person name="Zhai Y."/>
            <person name="Adamski M."/>
            <person name="Calcino A."/>
            <person name="Cummins S.F."/>
            <person name="Goodstein D.M."/>
            <person name="Harris C."/>
            <person name="Jackson D.J."/>
            <person name="Leys S.P."/>
            <person name="Shu S."/>
            <person name="Woodcroft B.J."/>
            <person name="Vervoort M."/>
            <person name="Kosik K.S."/>
            <person name="Manning G."/>
            <person name="Degnan B.M."/>
            <person name="Rokhsar D.S."/>
        </authorList>
    </citation>
    <scope>NUCLEOTIDE SEQUENCE [LARGE SCALE GENOMIC DNA]</scope>
</reference>
<dbReference type="Pfam" id="PF08603">
    <property type="entry name" value="CAP_C"/>
    <property type="match status" value="1"/>
</dbReference>
<dbReference type="InterPro" id="IPR017901">
    <property type="entry name" value="C-CAP_CF_C-like"/>
</dbReference>
<dbReference type="InterPro" id="IPR001837">
    <property type="entry name" value="Adenylate_cyclase-assoc_CAP"/>
</dbReference>
<dbReference type="Gene3D" id="2.160.20.70">
    <property type="match status" value="1"/>
</dbReference>
<dbReference type="AlphaFoldDB" id="A0A1X7UBZ2"/>
<evidence type="ECO:0000313" key="8">
    <source>
        <dbReference type="EnsemblMetazoa" id="Aqu2.1.24982_001"/>
    </source>
</evidence>
<proteinExistence type="inferred from homology"/>
<dbReference type="SMART" id="SM00673">
    <property type="entry name" value="CARP"/>
    <property type="match status" value="2"/>
</dbReference>
<dbReference type="PROSITE" id="PS01089">
    <property type="entry name" value="CAP_2"/>
    <property type="match status" value="1"/>
</dbReference>